<dbReference type="Gene3D" id="3.30.1390.10">
    <property type="match status" value="1"/>
</dbReference>
<dbReference type="GO" id="GO:0061630">
    <property type="term" value="F:ubiquitin protein ligase activity"/>
    <property type="evidence" value="ECO:0007669"/>
    <property type="project" value="UniProtKB-UniRule"/>
</dbReference>
<feature type="domain" description="E3 ubiquitin-protein ligase UBR-like C-terminal" evidence="7">
    <location>
        <begin position="1073"/>
        <end position="1500"/>
    </location>
</feature>
<evidence type="ECO:0000256" key="5">
    <source>
        <dbReference type="SAM" id="MobiDB-lite"/>
    </source>
</evidence>
<comment type="function">
    <text evidence="4">Ubiquitin ligase protein which is a component of the N-end rule pathway. Recognizes and binds to proteins bearing specific N-terminal residues that are destabilizing according to the N-end rule, leading to their ubiquitination and subsequent degradation.</text>
</comment>
<dbReference type="PANTHER" id="PTHR21497:SF27">
    <property type="entry name" value="E3 UBIQUITIN-PROTEIN LIGASE UBR1"/>
    <property type="match status" value="1"/>
</dbReference>
<evidence type="ECO:0000313" key="10">
    <source>
        <dbReference type="Proteomes" id="UP001488838"/>
    </source>
</evidence>
<evidence type="ECO:0000313" key="9">
    <source>
        <dbReference type="EMBL" id="KAK7810214.1"/>
    </source>
</evidence>
<keyword evidence="2" id="KW-0597">Phosphoprotein</keyword>
<keyword evidence="4" id="KW-0479">Metal-binding</keyword>
<proteinExistence type="inferred from homology"/>
<dbReference type="SUPFAM" id="SSF54736">
    <property type="entry name" value="ClpS-like"/>
    <property type="match status" value="1"/>
</dbReference>
<feature type="domain" description="Adaptor protein ClpS core" evidence="6">
    <location>
        <begin position="83"/>
        <end position="161"/>
    </location>
</feature>
<dbReference type="InterPro" id="IPR044046">
    <property type="entry name" value="E3_ligase_UBR-like_C"/>
</dbReference>
<dbReference type="EMBL" id="JBBHLL010000201">
    <property type="protein sequence ID" value="KAK7810214.1"/>
    <property type="molecule type" value="Genomic_DNA"/>
</dbReference>
<dbReference type="InterPro" id="IPR003769">
    <property type="entry name" value="ClpS_core"/>
</dbReference>
<name>A0AAW0I6U6_MYOGA</name>
<dbReference type="InterPro" id="IPR014719">
    <property type="entry name" value="Ribosomal_bL12_C/ClpS-like"/>
</dbReference>
<keyword evidence="4" id="KW-0862">Zinc</keyword>
<dbReference type="Proteomes" id="UP001488838">
    <property type="component" value="Unassembled WGS sequence"/>
</dbReference>
<evidence type="ECO:0000256" key="3">
    <source>
        <dbReference type="ARBA" id="ARBA00022990"/>
    </source>
</evidence>
<dbReference type="GO" id="GO:0071596">
    <property type="term" value="P:ubiquitin-dependent protein catabolic process via the N-end rule pathway"/>
    <property type="evidence" value="ECO:0007669"/>
    <property type="project" value="UniProtKB-UniRule"/>
</dbReference>
<evidence type="ECO:0000256" key="1">
    <source>
        <dbReference type="ARBA" id="ARBA00004906"/>
    </source>
</evidence>
<organism evidence="9 10">
    <name type="scientific">Myodes glareolus</name>
    <name type="common">Bank vole</name>
    <name type="synonym">Clethrionomys glareolus</name>
    <dbReference type="NCBI Taxonomy" id="447135"/>
    <lineage>
        <taxon>Eukaryota</taxon>
        <taxon>Metazoa</taxon>
        <taxon>Chordata</taxon>
        <taxon>Craniata</taxon>
        <taxon>Vertebrata</taxon>
        <taxon>Euteleostomi</taxon>
        <taxon>Mammalia</taxon>
        <taxon>Eutheria</taxon>
        <taxon>Euarchontoglires</taxon>
        <taxon>Glires</taxon>
        <taxon>Rodentia</taxon>
        <taxon>Myomorpha</taxon>
        <taxon>Muroidea</taxon>
        <taxon>Cricetidae</taxon>
        <taxon>Arvicolinae</taxon>
        <taxon>Myodes</taxon>
    </lineage>
</organism>
<evidence type="ECO:0000259" key="8">
    <source>
        <dbReference type="Pfam" id="PF22960"/>
    </source>
</evidence>
<dbReference type="PANTHER" id="PTHR21497">
    <property type="entry name" value="UBIQUITIN LIGASE E3 ALPHA-RELATED"/>
    <property type="match status" value="1"/>
</dbReference>
<reference evidence="9 10" key="1">
    <citation type="journal article" date="2023" name="bioRxiv">
        <title>Conserved and derived expression patterns and positive selection on dental genes reveal complex evolutionary context of ever-growing rodent molars.</title>
        <authorList>
            <person name="Calamari Z.T."/>
            <person name="Song A."/>
            <person name="Cohen E."/>
            <person name="Akter M."/>
            <person name="Roy R.D."/>
            <person name="Hallikas O."/>
            <person name="Christensen M.M."/>
            <person name="Li P."/>
            <person name="Marangoni P."/>
            <person name="Jernvall J."/>
            <person name="Klein O.D."/>
        </authorList>
    </citation>
    <scope>NUCLEOTIDE SEQUENCE [LARGE SCALE GENOMIC DNA]</scope>
    <source>
        <strain evidence="9">V071</strain>
    </source>
</reference>
<dbReference type="InterPro" id="IPR055194">
    <property type="entry name" value="UBR1-like_WH"/>
</dbReference>
<feature type="region of interest" description="Disordered" evidence="5">
    <location>
        <begin position="676"/>
        <end position="702"/>
    </location>
</feature>
<feature type="domain" description="E3 ubiquitin-protein ligase UBR1-like winged-helix" evidence="8">
    <location>
        <begin position="625"/>
        <end position="698"/>
    </location>
</feature>
<dbReference type="Pfam" id="PF02617">
    <property type="entry name" value="ClpS"/>
    <property type="match status" value="1"/>
</dbReference>
<dbReference type="GO" id="GO:0016567">
    <property type="term" value="P:protein ubiquitination"/>
    <property type="evidence" value="ECO:0007669"/>
    <property type="project" value="UniProtKB-UniRule"/>
</dbReference>
<dbReference type="Gene3D" id="2.10.110.30">
    <property type="match status" value="1"/>
</dbReference>
<keyword evidence="4" id="KW-0833">Ubl conjugation pathway</keyword>
<comment type="catalytic activity">
    <reaction evidence="4">
        <text>S-ubiquitinyl-[E2 ubiquitin-conjugating enzyme]-L-cysteine + [acceptor protein]-L-lysine = [E2 ubiquitin-conjugating enzyme]-L-cysteine + N(6)-ubiquitinyl-[acceptor protein]-L-lysine.</text>
        <dbReference type="EC" id="2.3.2.27"/>
    </reaction>
</comment>
<evidence type="ECO:0000259" key="6">
    <source>
        <dbReference type="Pfam" id="PF02617"/>
    </source>
</evidence>
<accession>A0AAW0I6U6</accession>
<protein>
    <recommendedName>
        <fullName evidence="4">E3 ubiquitin-protein ligase</fullName>
        <ecNumber evidence="4">2.3.2.27</ecNumber>
    </recommendedName>
</protein>
<dbReference type="FunFam" id="3.30.1390.10:FF:000005">
    <property type="entry name" value="E3 ubiquitin-protein ligase UBR1 isoform X2"/>
    <property type="match status" value="1"/>
</dbReference>
<dbReference type="GO" id="GO:0008270">
    <property type="term" value="F:zinc ion binding"/>
    <property type="evidence" value="ECO:0007669"/>
    <property type="project" value="UniProtKB-UniRule"/>
</dbReference>
<comment type="similarity">
    <text evidence="4">Belongs to the E3 ubiquitin-protein ligase UBR1-like family.</text>
</comment>
<keyword evidence="4" id="KW-0863">Zinc-finger</keyword>
<dbReference type="InterPro" id="IPR039164">
    <property type="entry name" value="UBR1-like"/>
</dbReference>
<dbReference type="GO" id="GO:0000151">
    <property type="term" value="C:ubiquitin ligase complex"/>
    <property type="evidence" value="ECO:0007669"/>
    <property type="project" value="TreeGrafter"/>
</dbReference>
<gene>
    <name evidence="9" type="ORF">U0070_010378</name>
</gene>
<dbReference type="Pfam" id="PF18995">
    <property type="entry name" value="PRT6_C"/>
    <property type="match status" value="1"/>
</dbReference>
<comment type="pathway">
    <text evidence="1 4">Protein modification; protein ubiquitination.</text>
</comment>
<dbReference type="Pfam" id="PF22960">
    <property type="entry name" value="WHD_UBR1"/>
    <property type="match status" value="1"/>
</dbReference>
<evidence type="ECO:0000256" key="4">
    <source>
        <dbReference type="RuleBase" id="RU366018"/>
    </source>
</evidence>
<evidence type="ECO:0000259" key="7">
    <source>
        <dbReference type="Pfam" id="PF18995"/>
    </source>
</evidence>
<keyword evidence="4" id="KW-0808">Transferase</keyword>
<evidence type="ECO:0000256" key="2">
    <source>
        <dbReference type="ARBA" id="ARBA00022553"/>
    </source>
</evidence>
<keyword evidence="10" id="KW-1185">Reference proteome</keyword>
<dbReference type="GO" id="GO:0005737">
    <property type="term" value="C:cytoplasm"/>
    <property type="evidence" value="ECO:0007669"/>
    <property type="project" value="TreeGrafter"/>
</dbReference>
<dbReference type="EC" id="2.3.2.27" evidence="4"/>
<keyword evidence="3" id="KW-0007">Acetylation</keyword>
<sequence>MHTSTGGGFCDCGDTEAWKTGPFCLDHEPGRAGTTKETLNCPLNEEVIAQARKIFPSVIKYIVEMTIWEEEKELPPELQIREKNERYYCVLFNDEHHSYDHVIYSLQRALDCELAEAQLHTTAIDKEGRRAVKAGVYAACQEAKEDIKSHSENVSQHPLHVEVLHSVVMAHQKFALRLGSWMNKIMSYSSDFRQIFCQACLVEEPGSENPCFISRLMLWDAKLYKGARKILHELIFSSFFMEMEYKKLFAMEFVKYYKQLQKEYISDDHDRSISITALSVQMFTVPTLARHLIEEQNVISVITETLLEVLPEYLDRNNKFNFQGYSQDKLGRVYAVICDLKYILISKPLIWTERLRVQFLEGFRSFLRILTCMQGMEEIRRQVGQHIEVDPDWEAAIAIQMQLKNILLMFQEWCACDEDLLLVAYKECHKAVMRCSTNFMSSTKTVVQLCGHVLETKSYKVSEDLVSIHLPLSRTLAGLHVRLSRLGAVSRLHEFVPFEGLHVDVLVEYPLRCLVLVAQVVAEMWRRNGLSLISQVFYYQDVKCREEMYDKDIIMLQIGASIMDPNKFLLLVLQRYELVDAFNKTISTKDQDLIKQYNTLIEEMLQVLIYIVGERYVPGVGNVTKEEENNETGLENVINKVATFKKPGVSGHGVYELKDESLKDFNTYFYHYSKTQHSKAEHMQKKRRKQENKDEALPPPPPPEFCPAFSKVINLLNCDVMMYILRTIFERAVDTDSNLWTEGMLQMAFHILALGLLEEKQQLQKAPEEEVMFDFYHKASRLGSSAMNAQNIQMLLEKLKGIPQLEGQKDMIAWILQTFDTVKRLREKSSLAVATTSGWESIKNDETTHDKEKAERKRKAEAARLHRQKIMAQMSALQKNFIETHKLMYDNTSEMPGKEDSIMEDESTAAVSDCSRIALGPKRGPAVTEKEVLTCILCQEEQEVKLENNAMVLSACVQKSTALTQHRGKPIDLSAEILDPLFMDPDLAHGTYTGSCGHVMHAVCWQKYFEAVQLSSQQRIHVDLFDLENGEYLCPLCKSLCNTVIPIIPVQPQKINRVKYSNSIKEMVILFATTIYRIGLKVPPDELDPRVPMMTWSTCAFTVQAIGKACFKKKWFGGFSGTNFTLMHNGLKALMQFAVAQRVTCPQVLIQKHLVRLLSVVLPNLQSEDTPCLLSVDLFHVLVGAVLAFPSLYWDDTVDLQPSSVSSSYNHLYLFHLITMAHMLQILLTADTGLPLAQGEEDSEEARCAAAFFAEVSQHTDGFISCGPSGWSLWVSLKNGITPYLRCAALFFHYLLGVTPPEELFASSAEGEYTALCSYLSLPTNLFLLFQEHWDTIRPLLQRWCADPALLSSLKQNSAVVRYPRKRNSLIELPDDYSCLLNQASHFRCPRSSDDERKHPVLCLFCGAILCSQNICCQEIVNGEEVGACVFHALHCGAGVCIFLKIRECRVVLVEGKARGCAYPAPYLDEYGETDPGLKRGNPLHLSRERYRKLHLVWQQHCIIEEIARSQETNQMLFGFNWQLL</sequence>
<comment type="caution">
    <text evidence="9">The sequence shown here is derived from an EMBL/GenBank/DDBJ whole genome shotgun (WGS) entry which is preliminary data.</text>
</comment>